<dbReference type="PANTHER" id="PTHR33452">
    <property type="entry name" value="OXIDOREDUCTASE CATD-RELATED"/>
    <property type="match status" value="1"/>
</dbReference>
<evidence type="ECO:0000313" key="9">
    <source>
        <dbReference type="Proteomes" id="UP000266975"/>
    </source>
</evidence>
<keyword evidence="6 7" id="KW-0472">Membrane</keyword>
<comment type="subcellular location">
    <subcellularLocation>
        <location evidence="1">Cell membrane</location>
        <topology evidence="1">Multi-pass membrane protein</topology>
    </subcellularLocation>
</comment>
<dbReference type="OrthoDB" id="1122432at2"/>
<dbReference type="GO" id="GO:0005886">
    <property type="term" value="C:plasma membrane"/>
    <property type="evidence" value="ECO:0007669"/>
    <property type="project" value="UniProtKB-SubCell"/>
</dbReference>
<sequence length="135" mass="14226">MDKPAVRDAALLLLRLVLGTVFIAHGWDKAFLTGLTETTGQFSAWGVPQPKLSAYLVMASELVGGALLVVGLLTTFVAATLALLMLAAVWFVHLSEGFFVVDGGVEYPLVIIIALLMIVVFGPGRASLDGVLSRG</sequence>
<evidence type="ECO:0000313" key="8">
    <source>
        <dbReference type="EMBL" id="RNE48591.1"/>
    </source>
</evidence>
<evidence type="ECO:0000256" key="5">
    <source>
        <dbReference type="ARBA" id="ARBA00022989"/>
    </source>
</evidence>
<dbReference type="Pfam" id="PF07681">
    <property type="entry name" value="DoxX"/>
    <property type="match status" value="1"/>
</dbReference>
<keyword evidence="5 7" id="KW-1133">Transmembrane helix</keyword>
<evidence type="ECO:0000256" key="2">
    <source>
        <dbReference type="ARBA" id="ARBA00006679"/>
    </source>
</evidence>
<evidence type="ECO:0000256" key="3">
    <source>
        <dbReference type="ARBA" id="ARBA00022475"/>
    </source>
</evidence>
<protein>
    <recommendedName>
        <fullName evidence="10">DoxX family protein</fullName>
    </recommendedName>
</protein>
<proteinExistence type="inferred from homology"/>
<gene>
    <name evidence="8" type="ORF">C5L39_08865</name>
</gene>
<dbReference type="PANTHER" id="PTHR33452:SF1">
    <property type="entry name" value="INNER MEMBRANE PROTEIN YPHA-RELATED"/>
    <property type="match status" value="1"/>
</dbReference>
<keyword evidence="3" id="KW-1003">Cell membrane</keyword>
<keyword evidence="9" id="KW-1185">Reference proteome</keyword>
<evidence type="ECO:0000256" key="6">
    <source>
        <dbReference type="ARBA" id="ARBA00023136"/>
    </source>
</evidence>
<organism evidence="8 9">
    <name type="scientific">Corynebacterium alimapuense</name>
    <dbReference type="NCBI Taxonomy" id="1576874"/>
    <lineage>
        <taxon>Bacteria</taxon>
        <taxon>Bacillati</taxon>
        <taxon>Actinomycetota</taxon>
        <taxon>Actinomycetes</taxon>
        <taxon>Mycobacteriales</taxon>
        <taxon>Corynebacteriaceae</taxon>
        <taxon>Corynebacterium</taxon>
    </lineage>
</organism>
<comment type="similarity">
    <text evidence="2">Belongs to the DoxX family.</text>
</comment>
<dbReference type="InterPro" id="IPR051907">
    <property type="entry name" value="DoxX-like_oxidoreductase"/>
</dbReference>
<reference evidence="8 9" key="1">
    <citation type="submission" date="2018-02" db="EMBL/GenBank/DDBJ databases">
        <title>Corynebacterium alimpuense sp. nov., a marine obligate actinomycete isolated from sediments of Valparaiso bay, Chile.</title>
        <authorList>
            <person name="Claverias F."/>
            <person name="Gonzales-Siles L."/>
            <person name="Salva-Serra F."/>
            <person name="Inganaes E."/>
            <person name="Molin K."/>
            <person name="Cumsille A."/>
            <person name="Undabarrena A."/>
            <person name="Couve E."/>
            <person name="Moore E.R.B."/>
            <person name="Gomila M."/>
            <person name="Camara B."/>
        </authorList>
    </citation>
    <scope>NUCLEOTIDE SEQUENCE [LARGE SCALE GENOMIC DNA]</scope>
    <source>
        <strain evidence="8 9">CCUG 69366</strain>
    </source>
</reference>
<evidence type="ECO:0000256" key="4">
    <source>
        <dbReference type="ARBA" id="ARBA00022692"/>
    </source>
</evidence>
<dbReference type="EMBL" id="PTJO01000005">
    <property type="protein sequence ID" value="RNE48591.1"/>
    <property type="molecule type" value="Genomic_DNA"/>
</dbReference>
<dbReference type="Proteomes" id="UP000266975">
    <property type="component" value="Unassembled WGS sequence"/>
</dbReference>
<dbReference type="InterPro" id="IPR032808">
    <property type="entry name" value="DoxX"/>
</dbReference>
<feature type="transmembrane region" description="Helical" evidence="7">
    <location>
        <begin position="81"/>
        <end position="101"/>
    </location>
</feature>
<feature type="transmembrane region" description="Helical" evidence="7">
    <location>
        <begin position="107"/>
        <end position="128"/>
    </location>
</feature>
<evidence type="ECO:0000256" key="7">
    <source>
        <dbReference type="SAM" id="Phobius"/>
    </source>
</evidence>
<dbReference type="RefSeq" id="WP_123048522.1">
    <property type="nucleotide sequence ID" value="NZ_PTJO01000005.1"/>
</dbReference>
<name>A0A3M8K5V7_9CORY</name>
<evidence type="ECO:0008006" key="10">
    <source>
        <dbReference type="Google" id="ProtNLM"/>
    </source>
</evidence>
<keyword evidence="4 7" id="KW-0812">Transmembrane</keyword>
<accession>A0A3M8K5V7</accession>
<evidence type="ECO:0000256" key="1">
    <source>
        <dbReference type="ARBA" id="ARBA00004651"/>
    </source>
</evidence>
<dbReference type="AlphaFoldDB" id="A0A3M8K5V7"/>
<comment type="caution">
    <text evidence="8">The sequence shown here is derived from an EMBL/GenBank/DDBJ whole genome shotgun (WGS) entry which is preliminary data.</text>
</comment>